<protein>
    <recommendedName>
        <fullName evidence="2">histidine kinase</fullName>
        <ecNumber evidence="2">2.7.13.3</ecNumber>
    </recommendedName>
</protein>
<evidence type="ECO:0000256" key="10">
    <source>
        <dbReference type="SAM" id="Phobius"/>
    </source>
</evidence>
<dbReference type="SUPFAM" id="SSF55874">
    <property type="entry name" value="ATPase domain of HSP90 chaperone/DNA topoisomerase II/histidine kinase"/>
    <property type="match status" value="1"/>
</dbReference>
<dbReference type="InterPro" id="IPR003594">
    <property type="entry name" value="HATPase_dom"/>
</dbReference>
<feature type="transmembrane region" description="Helical" evidence="10">
    <location>
        <begin position="164"/>
        <end position="185"/>
    </location>
</feature>
<dbReference type="InterPro" id="IPR036890">
    <property type="entry name" value="HATPase_C_sf"/>
</dbReference>
<name>A0A1F4RMD6_UNCSA</name>
<evidence type="ECO:0000256" key="9">
    <source>
        <dbReference type="SAM" id="Coils"/>
    </source>
</evidence>
<sequence>MNFFSVFSLLNGALNLSLGLIVFFRKSLTAEKILFFLFTLSIFIWNIGYALMYRAADLSRALSYAKLGTLGIILIPLFANLFVVNVLEKKERLFTAVTFIYASMLVWLLVTNGFYSSVNSYSWGNYPVADGYNYLNIIFFVFLFLKISFQLGHEIFIVSGADRLKMLYLMVAFAIGFFGFIDWIPNYYSNFYPIAFFLSSSWVFILAYAITKHRLMNISVIISKTLAWVLTIFFLGSVYAAMVWLHLSFISSQITAVFFAVTIIYGIIVGNTFQRVRLFLQTTADKAFVKGWYDFPVVVRKAASSLGRALTRQDIVKAIQPILLDDLDIAQLQIYFFDESNKKYLEWDPEAETFNNKTVDSSLLARILDRKDVVRLENGLGVPAFAGNDLAAIILLGKKRSEDEYTDDDLELFRTIGDYTAIALEYIVKPYEEVKTKFEATRSKLVEAEKNLERAQRLSSLGRIIAEVAHEIRNPLTVINSRAQKIKRKNSDPAYVSESADLMLQNCEQIKKVAAKMYTLSQPQKYELAGVDTGEVINKALEAMSPASDIKTIKGLNAAALVMGNKEDLTRVFINLFTNAYDAMREKGGTLKIQTQEIKQNEANYVKIEVSDTGRGIAKEVLPEVFEPFFTTKFGKLEERMGFGLTICHDIVCTKHSGSINVESAPGKGTKFTILLPAQK</sequence>
<dbReference type="SUPFAM" id="SSF55781">
    <property type="entry name" value="GAF domain-like"/>
    <property type="match status" value="1"/>
</dbReference>
<dbReference type="Pfam" id="PF02518">
    <property type="entry name" value="HATPase_c"/>
    <property type="match status" value="1"/>
</dbReference>
<feature type="domain" description="Histidine kinase" evidence="11">
    <location>
        <begin position="467"/>
        <end position="680"/>
    </location>
</feature>
<dbReference type="EC" id="2.7.13.3" evidence="2"/>
<dbReference type="InterPro" id="IPR029016">
    <property type="entry name" value="GAF-like_dom_sf"/>
</dbReference>
<keyword evidence="4" id="KW-0808">Transferase</keyword>
<comment type="caution">
    <text evidence="12">The sequence shown here is derived from an EMBL/GenBank/DDBJ whole genome shotgun (WGS) entry which is preliminary data.</text>
</comment>
<feature type="transmembrane region" description="Helical" evidence="10">
    <location>
        <begin position="191"/>
        <end position="210"/>
    </location>
</feature>
<keyword evidence="8" id="KW-0902">Two-component regulatory system</keyword>
<dbReference type="Gene3D" id="3.30.565.10">
    <property type="entry name" value="Histidine kinase-like ATPase, C-terminal domain"/>
    <property type="match status" value="1"/>
</dbReference>
<keyword evidence="10" id="KW-0812">Transmembrane</keyword>
<gene>
    <name evidence="12" type="ORF">A3F86_00600</name>
</gene>
<dbReference type="Gene3D" id="1.10.287.130">
    <property type="match status" value="1"/>
</dbReference>
<keyword evidence="10" id="KW-1133">Transmembrane helix</keyword>
<feature type="transmembrane region" description="Helical" evidence="10">
    <location>
        <begin position="33"/>
        <end position="52"/>
    </location>
</feature>
<feature type="transmembrane region" description="Helical" evidence="10">
    <location>
        <begin position="226"/>
        <end position="247"/>
    </location>
</feature>
<dbReference type="InterPro" id="IPR031621">
    <property type="entry name" value="HisKA_7TM"/>
</dbReference>
<evidence type="ECO:0000259" key="11">
    <source>
        <dbReference type="PROSITE" id="PS50109"/>
    </source>
</evidence>
<evidence type="ECO:0000256" key="5">
    <source>
        <dbReference type="ARBA" id="ARBA00022741"/>
    </source>
</evidence>
<keyword evidence="7" id="KW-0067">ATP-binding</keyword>
<proteinExistence type="predicted"/>
<dbReference type="InterPro" id="IPR003661">
    <property type="entry name" value="HisK_dim/P_dom"/>
</dbReference>
<keyword evidence="5" id="KW-0547">Nucleotide-binding</keyword>
<dbReference type="AlphaFoldDB" id="A0A1F4RMD6"/>
<dbReference type="SUPFAM" id="SSF47384">
    <property type="entry name" value="Homodimeric domain of signal transducing histidine kinase"/>
    <property type="match status" value="1"/>
</dbReference>
<keyword evidence="6" id="KW-0418">Kinase</keyword>
<evidence type="ECO:0000256" key="1">
    <source>
        <dbReference type="ARBA" id="ARBA00000085"/>
    </source>
</evidence>
<dbReference type="GO" id="GO:0000155">
    <property type="term" value="F:phosphorelay sensor kinase activity"/>
    <property type="evidence" value="ECO:0007669"/>
    <property type="project" value="InterPro"/>
</dbReference>
<dbReference type="Proteomes" id="UP000179095">
    <property type="component" value="Unassembled WGS sequence"/>
</dbReference>
<reference evidence="12 13" key="1">
    <citation type="journal article" date="2016" name="Nat. Commun.">
        <title>Thousands of microbial genomes shed light on interconnected biogeochemical processes in an aquifer system.</title>
        <authorList>
            <person name="Anantharaman K."/>
            <person name="Brown C.T."/>
            <person name="Hug L.A."/>
            <person name="Sharon I."/>
            <person name="Castelle C.J."/>
            <person name="Probst A.J."/>
            <person name="Thomas B.C."/>
            <person name="Singh A."/>
            <person name="Wilkins M.J."/>
            <person name="Karaoz U."/>
            <person name="Brodie E.L."/>
            <person name="Williams K.H."/>
            <person name="Hubbard S.S."/>
            <person name="Banfield J.F."/>
        </authorList>
    </citation>
    <scope>NUCLEOTIDE SEQUENCE [LARGE SCALE GENOMIC DNA]</scope>
</reference>
<dbReference type="EMBL" id="METQ01000032">
    <property type="protein sequence ID" value="OGC09337.1"/>
    <property type="molecule type" value="Genomic_DNA"/>
</dbReference>
<feature type="transmembrane region" description="Helical" evidence="10">
    <location>
        <begin position="6"/>
        <end position="24"/>
    </location>
</feature>
<dbReference type="STRING" id="1802568.A3F86_00600"/>
<feature type="coiled-coil region" evidence="9">
    <location>
        <begin position="431"/>
        <end position="458"/>
    </location>
</feature>
<evidence type="ECO:0000256" key="4">
    <source>
        <dbReference type="ARBA" id="ARBA00022679"/>
    </source>
</evidence>
<dbReference type="PANTHER" id="PTHR43065:SF10">
    <property type="entry name" value="PEROXIDE STRESS-ACTIVATED HISTIDINE KINASE MAK3"/>
    <property type="match status" value="1"/>
</dbReference>
<dbReference type="Gene3D" id="3.30.450.40">
    <property type="match status" value="1"/>
</dbReference>
<keyword evidence="10" id="KW-0472">Membrane</keyword>
<dbReference type="SMART" id="SM00387">
    <property type="entry name" value="HATPase_c"/>
    <property type="match status" value="1"/>
</dbReference>
<dbReference type="GO" id="GO:0005524">
    <property type="term" value="F:ATP binding"/>
    <property type="evidence" value="ECO:0007669"/>
    <property type="project" value="UniProtKB-KW"/>
</dbReference>
<evidence type="ECO:0000256" key="2">
    <source>
        <dbReference type="ARBA" id="ARBA00012438"/>
    </source>
</evidence>
<keyword evidence="3" id="KW-0597">Phosphoprotein</keyword>
<dbReference type="InterPro" id="IPR036097">
    <property type="entry name" value="HisK_dim/P_sf"/>
</dbReference>
<dbReference type="Pfam" id="PF16927">
    <property type="entry name" value="HisKA_7TM"/>
    <property type="match status" value="1"/>
</dbReference>
<evidence type="ECO:0000256" key="8">
    <source>
        <dbReference type="ARBA" id="ARBA00023012"/>
    </source>
</evidence>
<evidence type="ECO:0000256" key="7">
    <source>
        <dbReference type="ARBA" id="ARBA00022840"/>
    </source>
</evidence>
<dbReference type="CDD" id="cd00082">
    <property type="entry name" value="HisKA"/>
    <property type="match status" value="1"/>
</dbReference>
<dbReference type="PROSITE" id="PS50109">
    <property type="entry name" value="HIS_KIN"/>
    <property type="match status" value="1"/>
</dbReference>
<dbReference type="InterPro" id="IPR004358">
    <property type="entry name" value="Sig_transdc_His_kin-like_C"/>
</dbReference>
<feature type="transmembrane region" description="Helical" evidence="10">
    <location>
        <begin position="64"/>
        <end position="86"/>
    </location>
</feature>
<accession>A0A1F4RMD6</accession>
<feature type="transmembrane region" description="Helical" evidence="10">
    <location>
        <begin position="134"/>
        <end position="152"/>
    </location>
</feature>
<evidence type="ECO:0000313" key="13">
    <source>
        <dbReference type="Proteomes" id="UP000179095"/>
    </source>
</evidence>
<evidence type="ECO:0000256" key="3">
    <source>
        <dbReference type="ARBA" id="ARBA00022553"/>
    </source>
</evidence>
<feature type="transmembrane region" description="Helical" evidence="10">
    <location>
        <begin position="253"/>
        <end position="273"/>
    </location>
</feature>
<organism evidence="12 13">
    <name type="scientific">candidate division WOR-1 bacterium RIFCSPLOWO2_12_FULL_45_9</name>
    <dbReference type="NCBI Taxonomy" id="1802568"/>
    <lineage>
        <taxon>Bacteria</taxon>
        <taxon>Bacillati</taxon>
        <taxon>Saganbacteria</taxon>
    </lineage>
</organism>
<comment type="catalytic activity">
    <reaction evidence="1">
        <text>ATP + protein L-histidine = ADP + protein N-phospho-L-histidine.</text>
        <dbReference type="EC" id="2.7.13.3"/>
    </reaction>
</comment>
<dbReference type="PRINTS" id="PR00344">
    <property type="entry name" value="BCTRLSENSOR"/>
</dbReference>
<dbReference type="PANTHER" id="PTHR43065">
    <property type="entry name" value="SENSOR HISTIDINE KINASE"/>
    <property type="match status" value="1"/>
</dbReference>
<evidence type="ECO:0000256" key="6">
    <source>
        <dbReference type="ARBA" id="ARBA00022777"/>
    </source>
</evidence>
<feature type="transmembrane region" description="Helical" evidence="10">
    <location>
        <begin position="93"/>
        <end position="114"/>
    </location>
</feature>
<dbReference type="InterPro" id="IPR005467">
    <property type="entry name" value="His_kinase_dom"/>
</dbReference>
<keyword evidence="9" id="KW-0175">Coiled coil</keyword>
<dbReference type="SMART" id="SM00388">
    <property type="entry name" value="HisKA"/>
    <property type="match status" value="1"/>
</dbReference>
<evidence type="ECO:0000313" key="12">
    <source>
        <dbReference type="EMBL" id="OGC09337.1"/>
    </source>
</evidence>